<keyword evidence="3" id="KW-1185">Reference proteome</keyword>
<feature type="region of interest" description="Disordered" evidence="1">
    <location>
        <begin position="55"/>
        <end position="89"/>
    </location>
</feature>
<reference evidence="2" key="1">
    <citation type="submission" date="2020-08" db="EMBL/GenBank/DDBJ databases">
        <title>Genome public.</title>
        <authorList>
            <person name="Liu C."/>
            <person name="Sun Q."/>
        </authorList>
    </citation>
    <scope>NUCLEOTIDE SEQUENCE</scope>
    <source>
        <strain evidence="2">BX22</strain>
    </source>
</reference>
<dbReference type="AlphaFoldDB" id="A0A923L5Q3"/>
<comment type="caution">
    <text evidence="2">The sequence shown here is derived from an EMBL/GenBank/DDBJ whole genome shotgun (WGS) entry which is preliminary data.</text>
</comment>
<sequence>MRQFGYPPYQQPVNPPNYYHHQPTQQPFQSTPYQQHYVNLYEQYQSPFEQFAKPKQPQDWYANLDQSQGANQQAQQQNATTTPFQNQGGQVNLDKVLTTVSQIANTYHQVSPILKQFGDFMKTFR</sequence>
<evidence type="ECO:0000313" key="2">
    <source>
        <dbReference type="EMBL" id="MBC5636973.1"/>
    </source>
</evidence>
<feature type="region of interest" description="Disordered" evidence="1">
    <location>
        <begin position="1"/>
        <end position="32"/>
    </location>
</feature>
<evidence type="ECO:0008006" key="4">
    <source>
        <dbReference type="Google" id="ProtNLM"/>
    </source>
</evidence>
<organism evidence="2 3">
    <name type="scientific">Ornithinibacillus hominis</name>
    <dbReference type="NCBI Taxonomy" id="2763055"/>
    <lineage>
        <taxon>Bacteria</taxon>
        <taxon>Bacillati</taxon>
        <taxon>Bacillota</taxon>
        <taxon>Bacilli</taxon>
        <taxon>Bacillales</taxon>
        <taxon>Bacillaceae</taxon>
        <taxon>Ornithinibacillus</taxon>
    </lineage>
</organism>
<protein>
    <recommendedName>
        <fullName evidence="4">Spore coat protein</fullName>
    </recommendedName>
</protein>
<name>A0A923L5Q3_9BACI</name>
<dbReference type="Proteomes" id="UP000637359">
    <property type="component" value="Unassembled WGS sequence"/>
</dbReference>
<dbReference type="EMBL" id="JACOOL010000005">
    <property type="protein sequence ID" value="MBC5636973.1"/>
    <property type="molecule type" value="Genomic_DNA"/>
</dbReference>
<proteinExistence type="predicted"/>
<dbReference type="InterPro" id="IPR025555">
    <property type="entry name" value="YppG"/>
</dbReference>
<gene>
    <name evidence="2" type="ORF">H8S33_09095</name>
</gene>
<evidence type="ECO:0000313" key="3">
    <source>
        <dbReference type="Proteomes" id="UP000637359"/>
    </source>
</evidence>
<evidence type="ECO:0000256" key="1">
    <source>
        <dbReference type="SAM" id="MobiDB-lite"/>
    </source>
</evidence>
<feature type="compositionally biased region" description="Polar residues" evidence="1">
    <location>
        <begin position="22"/>
        <end position="32"/>
    </location>
</feature>
<dbReference type="Pfam" id="PF14179">
    <property type="entry name" value="YppG"/>
    <property type="match status" value="1"/>
</dbReference>
<feature type="compositionally biased region" description="Low complexity" evidence="1">
    <location>
        <begin position="66"/>
        <end position="87"/>
    </location>
</feature>
<dbReference type="RefSeq" id="WP_186869679.1">
    <property type="nucleotide sequence ID" value="NZ_JACOOL010000005.1"/>
</dbReference>
<accession>A0A923L5Q3</accession>